<proteinExistence type="predicted"/>
<keyword evidence="1" id="KW-0812">Transmembrane</keyword>
<evidence type="ECO:0000256" key="1">
    <source>
        <dbReference type="SAM" id="Phobius"/>
    </source>
</evidence>
<sequence length="139" mass="15018">MFAFACACAFASASACVFVFAFAFAFVFSLSSYLAFSLSLYLSLSMSLSLDGRLSLSLEQYLAVSVGLALSILSISDLWLWCFGNYLRSMFIQSFPVQVGTIRSVDLRLWSPATSFRISTAECLPGGSYFPAAGATKLS</sequence>
<reference evidence="2" key="1">
    <citation type="journal article" date="2013" name="J. Plant Res.">
        <title>Effect of fungi and light on seed germination of three Opuntia species from semiarid lands of central Mexico.</title>
        <authorList>
            <person name="Delgado-Sanchez P."/>
            <person name="Jimenez-Bremont J.F."/>
            <person name="Guerrero-Gonzalez Mde L."/>
            <person name="Flores J."/>
        </authorList>
    </citation>
    <scope>NUCLEOTIDE SEQUENCE</scope>
    <source>
        <tissue evidence="2">Cladode</tissue>
    </source>
</reference>
<accession>A0A7C8Z7U7</accession>
<evidence type="ECO:0000313" key="2">
    <source>
        <dbReference type="EMBL" id="MBA4635515.1"/>
    </source>
</evidence>
<keyword evidence="1" id="KW-1133">Transmembrane helix</keyword>
<feature type="transmembrane region" description="Helical" evidence="1">
    <location>
        <begin position="61"/>
        <end position="83"/>
    </location>
</feature>
<name>A0A7C8Z7U7_OPUST</name>
<organism evidence="2">
    <name type="scientific">Opuntia streptacantha</name>
    <name type="common">Prickly pear cactus</name>
    <name type="synonym">Opuntia cardona</name>
    <dbReference type="NCBI Taxonomy" id="393608"/>
    <lineage>
        <taxon>Eukaryota</taxon>
        <taxon>Viridiplantae</taxon>
        <taxon>Streptophyta</taxon>
        <taxon>Embryophyta</taxon>
        <taxon>Tracheophyta</taxon>
        <taxon>Spermatophyta</taxon>
        <taxon>Magnoliopsida</taxon>
        <taxon>eudicotyledons</taxon>
        <taxon>Gunneridae</taxon>
        <taxon>Pentapetalae</taxon>
        <taxon>Caryophyllales</taxon>
        <taxon>Cactineae</taxon>
        <taxon>Cactaceae</taxon>
        <taxon>Opuntioideae</taxon>
        <taxon>Opuntia</taxon>
    </lineage>
</organism>
<keyword evidence="1" id="KW-0472">Membrane</keyword>
<dbReference type="EMBL" id="GISG01095585">
    <property type="protein sequence ID" value="MBA4635515.1"/>
    <property type="molecule type" value="Transcribed_RNA"/>
</dbReference>
<protein>
    <submittedName>
        <fullName evidence="2">Uncharacterized protein</fullName>
    </submittedName>
</protein>
<dbReference type="AlphaFoldDB" id="A0A7C8Z7U7"/>
<reference evidence="2" key="2">
    <citation type="submission" date="2020-07" db="EMBL/GenBank/DDBJ databases">
        <authorList>
            <person name="Vera ALvarez R."/>
            <person name="Arias-Moreno D.M."/>
            <person name="Jimenez-Jacinto V."/>
            <person name="Jimenez-Bremont J.F."/>
            <person name="Swaminathan K."/>
            <person name="Moose S.P."/>
            <person name="Guerrero-Gonzalez M.L."/>
            <person name="Marino-Ramirez L."/>
            <person name="Landsman D."/>
            <person name="Rodriguez-Kessler M."/>
            <person name="Delgado-Sanchez P."/>
        </authorList>
    </citation>
    <scope>NUCLEOTIDE SEQUENCE</scope>
    <source>
        <tissue evidence="2">Cladode</tissue>
    </source>
</reference>